<evidence type="ECO:0000313" key="1">
    <source>
        <dbReference type="EMBL" id="GMA88046.1"/>
    </source>
</evidence>
<comment type="caution">
    <text evidence="1">The sequence shown here is derived from an EMBL/GenBank/DDBJ whole genome shotgun (WGS) entry which is preliminary data.</text>
</comment>
<protein>
    <submittedName>
        <fullName evidence="1">Uncharacterized protein</fullName>
    </submittedName>
</protein>
<reference evidence="2" key="1">
    <citation type="journal article" date="2019" name="Int. J. Syst. Evol. Microbiol.">
        <title>The Global Catalogue of Microorganisms (GCM) 10K type strain sequencing project: providing services to taxonomists for standard genome sequencing and annotation.</title>
        <authorList>
            <consortium name="The Broad Institute Genomics Platform"/>
            <consortium name="The Broad Institute Genome Sequencing Center for Infectious Disease"/>
            <person name="Wu L."/>
            <person name="Ma J."/>
        </authorList>
    </citation>
    <scope>NUCLEOTIDE SEQUENCE [LARGE SCALE GENOMIC DNA]</scope>
    <source>
        <strain evidence="2">NBRC 108730</strain>
    </source>
</reference>
<sequence>MLAVMYGMIPSAKTDRRSSEPPLKRFTRLTSEPLLAVSLMHCCTAG</sequence>
<dbReference type="Proteomes" id="UP001157017">
    <property type="component" value="Unassembled WGS sequence"/>
</dbReference>
<evidence type="ECO:0000313" key="2">
    <source>
        <dbReference type="Proteomes" id="UP001157017"/>
    </source>
</evidence>
<gene>
    <name evidence="1" type="ORF">GCM10025868_32960</name>
</gene>
<name>A0ABQ6JIH7_9ACTN</name>
<proteinExistence type="predicted"/>
<keyword evidence="2" id="KW-1185">Reference proteome</keyword>
<accession>A0ABQ6JIH7</accession>
<organism evidence="1 2">
    <name type="scientific">Angustibacter aerolatus</name>
    <dbReference type="NCBI Taxonomy" id="1162965"/>
    <lineage>
        <taxon>Bacteria</taxon>
        <taxon>Bacillati</taxon>
        <taxon>Actinomycetota</taxon>
        <taxon>Actinomycetes</taxon>
        <taxon>Kineosporiales</taxon>
        <taxon>Kineosporiaceae</taxon>
    </lineage>
</organism>
<dbReference type="EMBL" id="BSUZ01000001">
    <property type="protein sequence ID" value="GMA88046.1"/>
    <property type="molecule type" value="Genomic_DNA"/>
</dbReference>